<comment type="caution">
    <text evidence="3">The sequence shown here is derived from an EMBL/GenBank/DDBJ whole genome shotgun (WGS) entry which is preliminary data.</text>
</comment>
<evidence type="ECO:0000259" key="2">
    <source>
        <dbReference type="Pfam" id="PF00385"/>
    </source>
</evidence>
<keyword evidence="4" id="KW-1185">Reference proteome</keyword>
<organism evidence="3 4">
    <name type="scientific">Trifolium medium</name>
    <dbReference type="NCBI Taxonomy" id="97028"/>
    <lineage>
        <taxon>Eukaryota</taxon>
        <taxon>Viridiplantae</taxon>
        <taxon>Streptophyta</taxon>
        <taxon>Embryophyta</taxon>
        <taxon>Tracheophyta</taxon>
        <taxon>Spermatophyta</taxon>
        <taxon>Magnoliopsida</taxon>
        <taxon>eudicotyledons</taxon>
        <taxon>Gunneridae</taxon>
        <taxon>Pentapetalae</taxon>
        <taxon>rosids</taxon>
        <taxon>fabids</taxon>
        <taxon>Fabales</taxon>
        <taxon>Fabaceae</taxon>
        <taxon>Papilionoideae</taxon>
        <taxon>50 kb inversion clade</taxon>
        <taxon>NPAAA clade</taxon>
        <taxon>Hologalegina</taxon>
        <taxon>IRL clade</taxon>
        <taxon>Trifolieae</taxon>
        <taxon>Trifolium</taxon>
    </lineage>
</organism>
<dbReference type="AlphaFoldDB" id="A0A392SWS7"/>
<evidence type="ECO:0000256" key="1">
    <source>
        <dbReference type="SAM" id="MobiDB-lite"/>
    </source>
</evidence>
<dbReference type="EMBL" id="LXQA010450951">
    <property type="protein sequence ID" value="MCI52674.1"/>
    <property type="molecule type" value="Genomic_DNA"/>
</dbReference>
<reference evidence="3 4" key="1">
    <citation type="journal article" date="2018" name="Front. Plant Sci.">
        <title>Red Clover (Trifolium pratense) and Zigzag Clover (T. medium) - A Picture of Genomic Similarities and Differences.</title>
        <authorList>
            <person name="Dluhosova J."/>
            <person name="Istvanek J."/>
            <person name="Nedelnik J."/>
            <person name="Repkova J."/>
        </authorList>
    </citation>
    <scope>NUCLEOTIDE SEQUENCE [LARGE SCALE GENOMIC DNA]</scope>
    <source>
        <strain evidence="4">cv. 10/8</strain>
        <tissue evidence="3">Leaf</tissue>
    </source>
</reference>
<proteinExistence type="predicted"/>
<dbReference type="Pfam" id="PF00385">
    <property type="entry name" value="Chromo"/>
    <property type="match status" value="1"/>
</dbReference>
<feature type="region of interest" description="Disordered" evidence="1">
    <location>
        <begin position="63"/>
        <end position="82"/>
    </location>
</feature>
<dbReference type="Gene3D" id="2.40.50.40">
    <property type="match status" value="1"/>
</dbReference>
<evidence type="ECO:0000313" key="3">
    <source>
        <dbReference type="EMBL" id="MCI52674.1"/>
    </source>
</evidence>
<sequence length="82" mass="9153">MAVINRRLSSAGNEEFLIQWKDLPITEATWVDKASFQNQFPNINLEDKICFDDIGNVTQLDLNSKGKGPATDIGSSSKLKRI</sequence>
<dbReference type="InterPro" id="IPR023780">
    <property type="entry name" value="Chromo_domain"/>
</dbReference>
<name>A0A392SWS7_9FABA</name>
<accession>A0A392SWS7</accession>
<dbReference type="SUPFAM" id="SSF54160">
    <property type="entry name" value="Chromo domain-like"/>
    <property type="match status" value="1"/>
</dbReference>
<feature type="compositionally biased region" description="Polar residues" evidence="1">
    <location>
        <begin position="73"/>
        <end position="82"/>
    </location>
</feature>
<protein>
    <recommendedName>
        <fullName evidence="2">Chromo domain-containing protein</fullName>
    </recommendedName>
</protein>
<dbReference type="InterPro" id="IPR016197">
    <property type="entry name" value="Chromo-like_dom_sf"/>
</dbReference>
<feature type="non-terminal residue" evidence="3">
    <location>
        <position position="82"/>
    </location>
</feature>
<dbReference type="Proteomes" id="UP000265520">
    <property type="component" value="Unassembled WGS sequence"/>
</dbReference>
<evidence type="ECO:0000313" key="4">
    <source>
        <dbReference type="Proteomes" id="UP000265520"/>
    </source>
</evidence>
<feature type="domain" description="Chromo" evidence="2">
    <location>
        <begin position="3"/>
        <end position="42"/>
    </location>
</feature>